<name>A0A7S4EZV5_CHRCT</name>
<reference evidence="8" key="1">
    <citation type="submission" date="2021-01" db="EMBL/GenBank/DDBJ databases">
        <authorList>
            <person name="Corre E."/>
            <person name="Pelletier E."/>
            <person name="Niang G."/>
            <person name="Scheremetjew M."/>
            <person name="Finn R."/>
            <person name="Kale V."/>
            <person name="Holt S."/>
            <person name="Cochrane G."/>
            <person name="Meng A."/>
            <person name="Brown T."/>
            <person name="Cohen L."/>
        </authorList>
    </citation>
    <scope>NUCLEOTIDE SEQUENCE</scope>
    <source>
        <strain evidence="8">CCMP645</strain>
    </source>
</reference>
<dbReference type="SMART" id="SM00727">
    <property type="entry name" value="STI1"/>
    <property type="match status" value="2"/>
</dbReference>
<dbReference type="FunFam" id="1.25.40.10:FF:000020">
    <property type="entry name" value="Stress-induced phosphoprotein 1"/>
    <property type="match status" value="1"/>
</dbReference>
<feature type="repeat" description="TPR" evidence="5">
    <location>
        <begin position="310"/>
        <end position="343"/>
    </location>
</feature>
<dbReference type="Pfam" id="PF13181">
    <property type="entry name" value="TPR_8"/>
    <property type="match status" value="1"/>
</dbReference>
<dbReference type="AlphaFoldDB" id="A0A7S4EZV5"/>
<protein>
    <recommendedName>
        <fullName evidence="7">STI1 domain-containing protein</fullName>
    </recommendedName>
</protein>
<proteinExistence type="predicted"/>
<dbReference type="Pfam" id="PF00515">
    <property type="entry name" value="TPR_1"/>
    <property type="match status" value="2"/>
</dbReference>
<sequence length="556" mass="61768">MADAEKELGNAAFKTGDYPTAIKHFSNAIEIAPTHVLYSNRSACHCSLRDYEAALSDAEKCIAAKPDWGKGYGRKGAALHGLGKFEEAVKAYEDGLKVEPNLAMLTNGLQDAKREAERSQGGGDDGGMQGLGNIFAQPDVLAKIASNPQTAGFLADPSFIAKLDEIRRNPNSITNHLQDQRVLSVMGMLMGVNIQTADSFNKDEPPKPPPKPKEPEPVVELTPEQKERKAKKDEADKHKEAGNTAYKAKKFEEAIKHYEAAMEVLPDEMTYYNNMAAVKMEMGDLDGCIETCKKGIELGRAVRADYKLVAKAYARIGNAYKKQGKLAEAIRAYEDSLMEERSEEVQKLLKRTQAEKKKQDEEAYMSPEKCEEARQEGNELFKQGKFAEAIPKYEEAMRRDPRAHLPYSNRAACYQKLMEWQLALKDADKCVEMEPTFVKGWSRKASIHTFLKEYHKAIEAYNQILKIDPDNAEAKQQAEHVLNLINSANSSGEVDAERQARAMADPEIQAIIGDPQMRSILGEMQSDPKKAQAAMNDPSIAAKLQKLIAAGVLQVR</sequence>
<dbReference type="GO" id="GO:0051879">
    <property type="term" value="F:Hsp90 protein binding"/>
    <property type="evidence" value="ECO:0007669"/>
    <property type="project" value="TreeGrafter"/>
</dbReference>
<feature type="domain" description="STI1" evidence="7">
    <location>
        <begin position="137"/>
        <end position="176"/>
    </location>
</feature>
<dbReference type="FunFam" id="1.10.260.100:FF:000002">
    <property type="entry name" value="Stress-induced-phosphoprotein 1 (Hsp70/Hsp90-organizing)"/>
    <property type="match status" value="1"/>
</dbReference>
<feature type="repeat" description="TPR" evidence="5">
    <location>
        <begin position="235"/>
        <end position="268"/>
    </location>
</feature>
<evidence type="ECO:0000256" key="4">
    <source>
        <dbReference type="ARBA" id="ARBA00022803"/>
    </source>
</evidence>
<evidence type="ECO:0000256" key="2">
    <source>
        <dbReference type="ARBA" id="ARBA00022490"/>
    </source>
</evidence>
<feature type="compositionally biased region" description="Basic and acidic residues" evidence="6">
    <location>
        <begin position="200"/>
        <end position="216"/>
    </location>
</feature>
<organism evidence="8">
    <name type="scientific">Chrysotila carterae</name>
    <name type="common">Marine alga</name>
    <name type="synonym">Syracosphaera carterae</name>
    <dbReference type="NCBI Taxonomy" id="13221"/>
    <lineage>
        <taxon>Eukaryota</taxon>
        <taxon>Haptista</taxon>
        <taxon>Haptophyta</taxon>
        <taxon>Prymnesiophyceae</taxon>
        <taxon>Isochrysidales</taxon>
        <taxon>Isochrysidaceae</taxon>
        <taxon>Chrysotila</taxon>
    </lineage>
</organism>
<keyword evidence="2" id="KW-0963">Cytoplasm</keyword>
<feature type="region of interest" description="Disordered" evidence="6">
    <location>
        <begin position="197"/>
        <end position="242"/>
    </location>
</feature>
<dbReference type="Pfam" id="PF13432">
    <property type="entry name" value="TPR_16"/>
    <property type="match status" value="1"/>
</dbReference>
<dbReference type="FunFam" id="1.25.40.10:FF:000010">
    <property type="entry name" value="Stress-induced phosphoprotein 1"/>
    <property type="match status" value="1"/>
</dbReference>
<dbReference type="InterPro" id="IPR006636">
    <property type="entry name" value="STI1_HS-bd"/>
</dbReference>
<dbReference type="Pfam" id="PF13424">
    <property type="entry name" value="TPR_12"/>
    <property type="match status" value="1"/>
</dbReference>
<dbReference type="FunFam" id="1.10.260.100:FF:000004">
    <property type="entry name" value="Putative stress-induced-phosphoprotein 1"/>
    <property type="match status" value="1"/>
</dbReference>
<feature type="repeat" description="TPR" evidence="5">
    <location>
        <begin position="438"/>
        <end position="471"/>
    </location>
</feature>
<dbReference type="PANTHER" id="PTHR22904">
    <property type="entry name" value="TPR REPEAT CONTAINING PROTEIN"/>
    <property type="match status" value="1"/>
</dbReference>
<evidence type="ECO:0000256" key="3">
    <source>
        <dbReference type="ARBA" id="ARBA00022737"/>
    </source>
</evidence>
<dbReference type="Pfam" id="PF17830">
    <property type="entry name" value="STI1-HOP_DP"/>
    <property type="match status" value="2"/>
</dbReference>
<comment type="subcellular location">
    <subcellularLocation>
        <location evidence="1">Cytoplasm</location>
    </subcellularLocation>
</comment>
<dbReference type="Gene3D" id="1.10.260.100">
    <property type="match status" value="2"/>
</dbReference>
<keyword evidence="4 5" id="KW-0802">TPR repeat</keyword>
<dbReference type="EMBL" id="HBIZ01026457">
    <property type="protein sequence ID" value="CAE0764149.1"/>
    <property type="molecule type" value="Transcribed_RNA"/>
</dbReference>
<dbReference type="GO" id="GO:0005737">
    <property type="term" value="C:cytoplasm"/>
    <property type="evidence" value="ECO:0007669"/>
    <property type="project" value="UniProtKB-SubCell"/>
</dbReference>
<feature type="compositionally biased region" description="Gly residues" evidence="6">
    <location>
        <begin position="120"/>
        <end position="130"/>
    </location>
</feature>
<feature type="repeat" description="TPR" evidence="5">
    <location>
        <begin position="370"/>
        <end position="403"/>
    </location>
</feature>
<dbReference type="InterPro" id="IPR019734">
    <property type="entry name" value="TPR_rpt"/>
</dbReference>
<evidence type="ECO:0000259" key="7">
    <source>
        <dbReference type="SMART" id="SM00727"/>
    </source>
</evidence>
<dbReference type="PROSITE" id="PS50005">
    <property type="entry name" value="TPR"/>
    <property type="match status" value="6"/>
</dbReference>
<dbReference type="PANTHER" id="PTHR22904:SF523">
    <property type="entry name" value="STRESS-INDUCED-PHOSPHOPROTEIN 1"/>
    <property type="match status" value="1"/>
</dbReference>
<feature type="repeat" description="TPR" evidence="5">
    <location>
        <begin position="2"/>
        <end position="35"/>
    </location>
</feature>
<evidence type="ECO:0000313" key="8">
    <source>
        <dbReference type="EMBL" id="CAE0764149.1"/>
    </source>
</evidence>
<feature type="region of interest" description="Disordered" evidence="6">
    <location>
        <begin position="112"/>
        <end position="131"/>
    </location>
</feature>
<feature type="repeat" description="TPR" evidence="5">
    <location>
        <begin position="69"/>
        <end position="102"/>
    </location>
</feature>
<evidence type="ECO:0000256" key="6">
    <source>
        <dbReference type="SAM" id="MobiDB-lite"/>
    </source>
</evidence>
<gene>
    <name evidence="8" type="ORF">PCAR00345_LOCUS16761</name>
</gene>
<dbReference type="InterPro" id="IPR011990">
    <property type="entry name" value="TPR-like_helical_dom_sf"/>
</dbReference>
<dbReference type="SMART" id="SM00028">
    <property type="entry name" value="TPR"/>
    <property type="match status" value="9"/>
</dbReference>
<feature type="domain" description="STI1" evidence="7">
    <location>
        <begin position="505"/>
        <end position="544"/>
    </location>
</feature>
<dbReference type="SUPFAM" id="SSF48452">
    <property type="entry name" value="TPR-like"/>
    <property type="match status" value="3"/>
</dbReference>
<dbReference type="PROSITE" id="PS50293">
    <property type="entry name" value="TPR_REGION"/>
    <property type="match status" value="1"/>
</dbReference>
<dbReference type="Gene3D" id="1.25.40.10">
    <property type="entry name" value="Tetratricopeptide repeat domain"/>
    <property type="match status" value="3"/>
</dbReference>
<keyword evidence="3" id="KW-0677">Repeat</keyword>
<evidence type="ECO:0000256" key="5">
    <source>
        <dbReference type="PROSITE-ProRule" id="PRU00339"/>
    </source>
</evidence>
<evidence type="ECO:0000256" key="1">
    <source>
        <dbReference type="ARBA" id="ARBA00004496"/>
    </source>
</evidence>
<accession>A0A7S4EZV5</accession>
<feature type="compositionally biased region" description="Basic and acidic residues" evidence="6">
    <location>
        <begin position="223"/>
        <end position="241"/>
    </location>
</feature>
<dbReference type="InterPro" id="IPR041243">
    <property type="entry name" value="STI1/HOP_DP"/>
</dbReference>